<evidence type="ECO:0000313" key="3">
    <source>
        <dbReference type="Proteomes" id="UP000238650"/>
    </source>
</evidence>
<comment type="caution">
    <text evidence="2">The sequence shown here is derived from an EMBL/GenBank/DDBJ whole genome shotgun (WGS) entry which is preliminary data.</text>
</comment>
<gene>
    <name evidence="2" type="ORF">B4915_13545</name>
</gene>
<dbReference type="RefSeq" id="WP_105806356.1">
    <property type="nucleotide sequence ID" value="NZ_MWZD01000023.1"/>
</dbReference>
<keyword evidence="3" id="KW-1185">Reference proteome</keyword>
<name>A0A2S9QKN1_9MICO</name>
<protein>
    <recommendedName>
        <fullName evidence="1">FAD-dependent urate hydroxylase HpyO/Asp monooxygenase CreE-like FAD/NAD(P)-binding domain-containing protein</fullName>
    </recommendedName>
</protein>
<feature type="domain" description="FAD-dependent urate hydroxylase HpyO/Asp monooxygenase CreE-like FAD/NAD(P)-binding" evidence="1">
    <location>
        <begin position="17"/>
        <end position="198"/>
    </location>
</feature>
<dbReference type="EMBL" id="MWZD01000023">
    <property type="protein sequence ID" value="PRI10147.1"/>
    <property type="molecule type" value="Genomic_DNA"/>
</dbReference>
<proteinExistence type="predicted"/>
<sequence length="679" mass="73710">MSGAAGTGPGDPPVRIVFVGAGPAAVMVLERLLASHRRDHPQLRLDIRLVDPYPPGGGRIWRREQSPLLKLNTTLADAAVFTDASCTIEGPIEPGPTFAEWVRLVRAGEIPRPEWGDARLDRELATIRDRDFPTRRLNNAYLSWAYEEVLRRASVRVTVSWHEDVVVAVSGADAEPRTVRLRSGAELPADLVLHALGHSGSEPAPEAERIARFAARHGLGYVAPAFTADVDLDWVPAGADVIVRGMGLAAVDLAVLLGEGRGGRFERDATGALRYLPSGREPVLHFGSRRGVPYRSKVTSETAGDPVRLEYLGAEFRERVAARAEPLDFERDVWPLVCAELLTGYYRELFTGHPERVAGDWAAFAPRLRAVLAEPGGHASEALSALIRERVPDPLDRFEIAAFDRPLDFADPGAEPGPELAARGVPGAEAVQRRVRTHLATDLRQRTRQEGSAAQALFLTMLFAYISVAEIPAERWNARSRVRELPKRWHTFFSYLASGPPGERLEELLALADAGVVRFLGGDVELRLDGARGRFVAAGSARTPEGVARARVAARTLIDAWLPEAQAAASDNPLLRQLVADGLAEELRVADEEYSGSTGRLVVGPDGSLPRDPRQFALGPFTSLPTAGAFTRPGIDALPFRTHDRCARAMLAAAARIAAERDAAMRRNTPDASRVPVVA</sequence>
<dbReference type="PANTHER" id="PTHR40254">
    <property type="entry name" value="BLR0577 PROTEIN"/>
    <property type="match status" value="1"/>
</dbReference>
<dbReference type="AlphaFoldDB" id="A0A2S9QKN1"/>
<dbReference type="OrthoDB" id="3653265at2"/>
<dbReference type="Pfam" id="PF13454">
    <property type="entry name" value="NAD_binding_9"/>
    <property type="match status" value="1"/>
</dbReference>
<dbReference type="SUPFAM" id="SSF51905">
    <property type="entry name" value="FAD/NAD(P)-binding domain"/>
    <property type="match status" value="1"/>
</dbReference>
<accession>A0A2S9QKN1</accession>
<reference evidence="2 3" key="1">
    <citation type="journal article" date="2017" name="New Microbes New Infect">
        <title>Genome sequence of 'Leucobacter massiliensis' sp. nov. isolated from human pharynx after travel to the 2014 Hajj.</title>
        <authorList>
            <person name="Leangapichart T."/>
            <person name="Gautret P."/>
            <person name="Nguyen T.T."/>
            <person name="Armstrong N."/>
            <person name="Rolain J.M."/>
        </authorList>
    </citation>
    <scope>NUCLEOTIDE SEQUENCE [LARGE SCALE GENOMIC DNA]</scope>
    <source>
        <strain evidence="2 3">122RC15</strain>
    </source>
</reference>
<dbReference type="InterPro" id="IPR036188">
    <property type="entry name" value="FAD/NAD-bd_sf"/>
</dbReference>
<organism evidence="2 3">
    <name type="scientific">Leucobacter massiliensis</name>
    <dbReference type="NCBI Taxonomy" id="1686285"/>
    <lineage>
        <taxon>Bacteria</taxon>
        <taxon>Bacillati</taxon>
        <taxon>Actinomycetota</taxon>
        <taxon>Actinomycetes</taxon>
        <taxon>Micrococcales</taxon>
        <taxon>Microbacteriaceae</taxon>
        <taxon>Leucobacter</taxon>
    </lineage>
</organism>
<dbReference type="Proteomes" id="UP000238650">
    <property type="component" value="Unassembled WGS sequence"/>
</dbReference>
<evidence type="ECO:0000313" key="2">
    <source>
        <dbReference type="EMBL" id="PRI10147.1"/>
    </source>
</evidence>
<dbReference type="PANTHER" id="PTHR40254:SF1">
    <property type="entry name" value="BLR0577 PROTEIN"/>
    <property type="match status" value="1"/>
</dbReference>
<evidence type="ECO:0000259" key="1">
    <source>
        <dbReference type="Pfam" id="PF13454"/>
    </source>
</evidence>
<dbReference type="InterPro" id="IPR052189">
    <property type="entry name" value="L-asp_N-monooxygenase_NS-form"/>
</dbReference>
<dbReference type="InterPro" id="IPR038732">
    <property type="entry name" value="HpyO/CreE_NAD-binding"/>
</dbReference>